<gene>
    <name evidence="2" type="ORF">TNIN_77371</name>
</gene>
<evidence type="ECO:0000313" key="2">
    <source>
        <dbReference type="EMBL" id="GFY46965.1"/>
    </source>
</evidence>
<sequence length="88" mass="10271">MPFTEQIEPSDEITSLQDRSPISTILHQPMKLKFRKHAVSEKDRLKNVGHIPTKCKSRRCAYCYTRVKHLTERDECAITVMSDHDSKK</sequence>
<reference evidence="2" key="1">
    <citation type="submission" date="2020-08" db="EMBL/GenBank/DDBJ databases">
        <title>Multicomponent nature underlies the extraordinary mechanical properties of spider dragline silk.</title>
        <authorList>
            <person name="Kono N."/>
            <person name="Nakamura H."/>
            <person name="Mori M."/>
            <person name="Yoshida Y."/>
            <person name="Ohtoshi R."/>
            <person name="Malay A.D."/>
            <person name="Moran D.A.P."/>
            <person name="Tomita M."/>
            <person name="Numata K."/>
            <person name="Arakawa K."/>
        </authorList>
    </citation>
    <scope>NUCLEOTIDE SEQUENCE</scope>
</reference>
<organism evidence="2 3">
    <name type="scientific">Trichonephila inaurata madagascariensis</name>
    <dbReference type="NCBI Taxonomy" id="2747483"/>
    <lineage>
        <taxon>Eukaryota</taxon>
        <taxon>Metazoa</taxon>
        <taxon>Ecdysozoa</taxon>
        <taxon>Arthropoda</taxon>
        <taxon>Chelicerata</taxon>
        <taxon>Arachnida</taxon>
        <taxon>Araneae</taxon>
        <taxon>Araneomorphae</taxon>
        <taxon>Entelegynae</taxon>
        <taxon>Araneoidea</taxon>
        <taxon>Nephilidae</taxon>
        <taxon>Trichonephila</taxon>
        <taxon>Trichonephila inaurata</taxon>
    </lineage>
</organism>
<feature type="region of interest" description="Disordered" evidence="1">
    <location>
        <begin position="1"/>
        <end position="20"/>
    </location>
</feature>
<protein>
    <submittedName>
        <fullName evidence="2">Uncharacterized protein</fullName>
    </submittedName>
</protein>
<proteinExistence type="predicted"/>
<evidence type="ECO:0000313" key="3">
    <source>
        <dbReference type="Proteomes" id="UP000886998"/>
    </source>
</evidence>
<keyword evidence="3" id="KW-1185">Reference proteome</keyword>
<accession>A0A8X7BWY7</accession>
<evidence type="ECO:0000256" key="1">
    <source>
        <dbReference type="SAM" id="MobiDB-lite"/>
    </source>
</evidence>
<dbReference type="OrthoDB" id="6609151at2759"/>
<name>A0A8X7BWY7_9ARAC</name>
<dbReference type="EMBL" id="BMAV01005688">
    <property type="protein sequence ID" value="GFY46965.1"/>
    <property type="molecule type" value="Genomic_DNA"/>
</dbReference>
<comment type="caution">
    <text evidence="2">The sequence shown here is derived from an EMBL/GenBank/DDBJ whole genome shotgun (WGS) entry which is preliminary data.</text>
</comment>
<dbReference type="AlphaFoldDB" id="A0A8X7BWY7"/>
<dbReference type="Proteomes" id="UP000886998">
    <property type="component" value="Unassembled WGS sequence"/>
</dbReference>